<dbReference type="Pfam" id="PF00004">
    <property type="entry name" value="AAA"/>
    <property type="match status" value="2"/>
</dbReference>
<dbReference type="InterPro" id="IPR050221">
    <property type="entry name" value="26S_Proteasome_ATPase"/>
</dbReference>
<feature type="region of interest" description="Disordered" evidence="9">
    <location>
        <begin position="1"/>
        <end position="41"/>
    </location>
</feature>
<evidence type="ECO:0000259" key="10">
    <source>
        <dbReference type="SMART" id="SM00382"/>
    </source>
</evidence>
<evidence type="ECO:0000256" key="2">
    <source>
        <dbReference type="ARBA" id="ARBA00008115"/>
    </source>
</evidence>
<dbReference type="SUPFAM" id="SSF75217">
    <property type="entry name" value="alpha/beta knot"/>
    <property type="match status" value="1"/>
</dbReference>
<evidence type="ECO:0000256" key="9">
    <source>
        <dbReference type="SAM" id="MobiDB-lite"/>
    </source>
</evidence>
<keyword evidence="5 8" id="KW-0547">Nucleotide-binding</keyword>
<dbReference type="Proteomes" id="UP001497444">
    <property type="component" value="Chromosome 13"/>
</dbReference>
<evidence type="ECO:0000256" key="4">
    <source>
        <dbReference type="ARBA" id="ARBA00022730"/>
    </source>
</evidence>
<dbReference type="InterPro" id="IPR027417">
    <property type="entry name" value="P-loop_NTPase"/>
</dbReference>
<gene>
    <name evidence="11" type="ORF">CSSPJE1EN1_LOCUS6534</name>
</gene>
<dbReference type="InterPro" id="IPR029026">
    <property type="entry name" value="tRNA_m1G_MTases_N"/>
</dbReference>
<dbReference type="InterPro" id="IPR003593">
    <property type="entry name" value="AAA+_ATPase"/>
</dbReference>
<name>A0ABP0W529_9BRYO</name>
<keyword evidence="4" id="KW-0699">rRNA-binding</keyword>
<accession>A0ABP0W529</accession>
<keyword evidence="3" id="KW-0690">Ribosome biogenesis</keyword>
<dbReference type="InterPro" id="IPR005304">
    <property type="entry name" value="Rbsml_bgen_MeTrfase_EMG1/NEP1"/>
</dbReference>
<comment type="similarity">
    <text evidence="2">Belongs to the class IV-like SAM-binding methyltransferase superfamily. RNA methyltransferase NEP1 family.</text>
</comment>
<feature type="compositionally biased region" description="Low complexity" evidence="9">
    <location>
        <begin position="30"/>
        <end position="41"/>
    </location>
</feature>
<organism evidence="11 12">
    <name type="scientific">Sphagnum jensenii</name>
    <dbReference type="NCBI Taxonomy" id="128206"/>
    <lineage>
        <taxon>Eukaryota</taxon>
        <taxon>Viridiplantae</taxon>
        <taxon>Streptophyta</taxon>
        <taxon>Embryophyta</taxon>
        <taxon>Bryophyta</taxon>
        <taxon>Sphagnophytina</taxon>
        <taxon>Sphagnopsida</taxon>
        <taxon>Sphagnales</taxon>
        <taxon>Sphagnaceae</taxon>
        <taxon>Sphagnum</taxon>
    </lineage>
</organism>
<dbReference type="SUPFAM" id="SSF52540">
    <property type="entry name" value="P-loop containing nucleoside triphosphate hydrolases"/>
    <property type="match status" value="1"/>
</dbReference>
<keyword evidence="12" id="KW-1185">Reference proteome</keyword>
<dbReference type="SMART" id="SM00382">
    <property type="entry name" value="AAA"/>
    <property type="match status" value="1"/>
</dbReference>
<dbReference type="EMBL" id="OZ020108">
    <property type="protein sequence ID" value="CAK9261056.1"/>
    <property type="molecule type" value="Genomic_DNA"/>
</dbReference>
<dbReference type="Gene3D" id="3.40.1280.10">
    <property type="match status" value="1"/>
</dbReference>
<keyword evidence="7" id="KW-0694">RNA-binding</keyword>
<evidence type="ECO:0000256" key="6">
    <source>
        <dbReference type="ARBA" id="ARBA00022840"/>
    </source>
</evidence>
<keyword evidence="6 8" id="KW-0067">ATP-binding</keyword>
<dbReference type="PROSITE" id="PS00674">
    <property type="entry name" value="AAA"/>
    <property type="match status" value="1"/>
</dbReference>
<evidence type="ECO:0000256" key="3">
    <source>
        <dbReference type="ARBA" id="ARBA00022517"/>
    </source>
</evidence>
<proteinExistence type="inferred from homology"/>
<dbReference type="PANTHER" id="PTHR23073">
    <property type="entry name" value="26S PROTEASOME REGULATORY SUBUNIT"/>
    <property type="match status" value="1"/>
</dbReference>
<feature type="domain" description="AAA+ ATPase" evidence="10">
    <location>
        <begin position="158"/>
        <end position="300"/>
    </location>
</feature>
<evidence type="ECO:0000256" key="8">
    <source>
        <dbReference type="RuleBase" id="RU003651"/>
    </source>
</evidence>
<dbReference type="InterPro" id="IPR003960">
    <property type="entry name" value="ATPase_AAA_CS"/>
</dbReference>
<evidence type="ECO:0000313" key="11">
    <source>
        <dbReference type="EMBL" id="CAK9261056.1"/>
    </source>
</evidence>
<evidence type="ECO:0000256" key="5">
    <source>
        <dbReference type="ARBA" id="ARBA00022741"/>
    </source>
</evidence>
<comment type="similarity">
    <text evidence="1 8">Belongs to the AAA ATPase family.</text>
</comment>
<evidence type="ECO:0000256" key="1">
    <source>
        <dbReference type="ARBA" id="ARBA00006914"/>
    </source>
</evidence>
<reference evidence="11" key="1">
    <citation type="submission" date="2024-02" db="EMBL/GenBank/DDBJ databases">
        <authorList>
            <consortium name="ELIXIR-Norway"/>
            <consortium name="Elixir Norway"/>
        </authorList>
    </citation>
    <scope>NUCLEOTIDE SEQUENCE</scope>
</reference>
<dbReference type="Gene3D" id="3.40.50.300">
    <property type="entry name" value="P-loop containing nucleotide triphosphate hydrolases"/>
    <property type="match status" value="1"/>
</dbReference>
<dbReference type="Pfam" id="PF03587">
    <property type="entry name" value="EMG1"/>
    <property type="match status" value="1"/>
</dbReference>
<sequence>MILTRYGEEVAASRDEEDRNEDVVEEAPGPNSVPDAAAPVPAPSAEDGGVIFVLEKASLEAAKVGKNYQLLNCEDHATFLKKHKRDPALYHPDILHQALLAILDSTLNKTCIRASNGPDKLMWIVKQPVTHYLPLGARCIVELPLTHPELYEDIGIKPPKGVILYGEPGTGKTLLAKAVANSTLATFLRVVGSELIQKYLGDGPSWCENSFVLLMSFPHPLSLSTKLMPLGQREWVSEVPALLGRYDAHSGGEREIQRTMLELLNQLDGFDARADVKVIFATNRIESLDPALLRPLGLACV</sequence>
<feature type="compositionally biased region" description="Basic and acidic residues" evidence="9">
    <location>
        <begin position="1"/>
        <end position="17"/>
    </location>
</feature>
<dbReference type="InterPro" id="IPR029028">
    <property type="entry name" value="Alpha/beta_knot_MTases"/>
</dbReference>
<protein>
    <recommendedName>
        <fullName evidence="10">AAA+ ATPase domain-containing protein</fullName>
    </recommendedName>
</protein>
<dbReference type="InterPro" id="IPR003959">
    <property type="entry name" value="ATPase_AAA_core"/>
</dbReference>
<evidence type="ECO:0000256" key="7">
    <source>
        <dbReference type="ARBA" id="ARBA00022884"/>
    </source>
</evidence>
<evidence type="ECO:0000313" key="12">
    <source>
        <dbReference type="Proteomes" id="UP001497444"/>
    </source>
</evidence>